<evidence type="ECO:0000256" key="1">
    <source>
        <dbReference type="SAM" id="MobiDB-lite"/>
    </source>
</evidence>
<dbReference type="Gramene" id="LPERR07G09800.2">
    <property type="protein sequence ID" value="LPERR07G09800.2"/>
    <property type="gene ID" value="LPERR07G09800"/>
</dbReference>
<sequence>MDNNTGGSTAKMLGSSGTLGDITDLSAAELKNKRARERYASLSAEKKEEKKTKNREYKQRKKDSFIGIYKSGTVQARPQSFVTLTRMVSNDGATCNDNKENTDMPFRCIIQGGTQTNPTNGFGSDKIGRNS</sequence>
<protein>
    <submittedName>
        <fullName evidence="2">Uncharacterized protein</fullName>
    </submittedName>
</protein>
<feature type="compositionally biased region" description="Basic and acidic residues" evidence="1">
    <location>
        <begin position="44"/>
        <end position="57"/>
    </location>
</feature>
<reference evidence="3" key="2">
    <citation type="submission" date="2013-12" db="EMBL/GenBank/DDBJ databases">
        <authorList>
            <person name="Yu Y."/>
            <person name="Lee S."/>
            <person name="de Baynast K."/>
            <person name="Wissotski M."/>
            <person name="Liu L."/>
            <person name="Talag J."/>
            <person name="Goicoechea J."/>
            <person name="Angelova A."/>
            <person name="Jetty R."/>
            <person name="Kudrna D."/>
            <person name="Golser W."/>
            <person name="Rivera L."/>
            <person name="Zhang J."/>
            <person name="Wing R."/>
        </authorList>
    </citation>
    <scope>NUCLEOTIDE SEQUENCE</scope>
</reference>
<reference evidence="2 3" key="1">
    <citation type="submission" date="2012-08" db="EMBL/GenBank/DDBJ databases">
        <title>Oryza genome evolution.</title>
        <authorList>
            <person name="Wing R.A."/>
        </authorList>
    </citation>
    <scope>NUCLEOTIDE SEQUENCE</scope>
</reference>
<organism evidence="2 3">
    <name type="scientific">Leersia perrieri</name>
    <dbReference type="NCBI Taxonomy" id="77586"/>
    <lineage>
        <taxon>Eukaryota</taxon>
        <taxon>Viridiplantae</taxon>
        <taxon>Streptophyta</taxon>
        <taxon>Embryophyta</taxon>
        <taxon>Tracheophyta</taxon>
        <taxon>Spermatophyta</taxon>
        <taxon>Magnoliopsida</taxon>
        <taxon>Liliopsida</taxon>
        <taxon>Poales</taxon>
        <taxon>Poaceae</taxon>
        <taxon>BOP clade</taxon>
        <taxon>Oryzoideae</taxon>
        <taxon>Oryzeae</taxon>
        <taxon>Oryzinae</taxon>
        <taxon>Leersia</taxon>
    </lineage>
</organism>
<dbReference type="Proteomes" id="UP000032180">
    <property type="component" value="Chromosome 7"/>
</dbReference>
<feature type="compositionally biased region" description="Polar residues" evidence="1">
    <location>
        <begin position="112"/>
        <end position="122"/>
    </location>
</feature>
<evidence type="ECO:0000313" key="3">
    <source>
        <dbReference type="Proteomes" id="UP000032180"/>
    </source>
</evidence>
<evidence type="ECO:0000313" key="2">
    <source>
        <dbReference type="EnsemblPlants" id="LPERR07G09800.2"/>
    </source>
</evidence>
<keyword evidence="3" id="KW-1185">Reference proteome</keyword>
<accession>A0A0D9WY04</accession>
<name>A0A0D9WY04_9ORYZ</name>
<feature type="region of interest" description="Disordered" evidence="1">
    <location>
        <begin position="109"/>
        <end position="131"/>
    </location>
</feature>
<feature type="region of interest" description="Disordered" evidence="1">
    <location>
        <begin position="39"/>
        <end position="59"/>
    </location>
</feature>
<feature type="region of interest" description="Disordered" evidence="1">
    <location>
        <begin position="1"/>
        <end position="24"/>
    </location>
</feature>
<dbReference type="AlphaFoldDB" id="A0A0D9WY04"/>
<dbReference type="EnsemblPlants" id="LPERR07G09800.2">
    <property type="protein sequence ID" value="LPERR07G09800.2"/>
    <property type="gene ID" value="LPERR07G09800"/>
</dbReference>
<reference evidence="2" key="3">
    <citation type="submission" date="2015-04" db="UniProtKB">
        <authorList>
            <consortium name="EnsemblPlants"/>
        </authorList>
    </citation>
    <scope>IDENTIFICATION</scope>
</reference>
<proteinExistence type="predicted"/>